<dbReference type="Pfam" id="PF11274">
    <property type="entry name" value="DUF3074"/>
    <property type="match status" value="1"/>
</dbReference>
<reference evidence="3 4" key="1">
    <citation type="submission" date="2014-02" db="EMBL/GenBank/DDBJ databases">
        <title>The Genome Sequence of Trichophyton interdigitale MR816.</title>
        <authorList>
            <consortium name="The Broad Institute Genomics Platform"/>
            <person name="Cuomo C.A."/>
            <person name="White T.C."/>
            <person name="Graser Y."/>
            <person name="Martinez-Rossi N."/>
            <person name="Heitman J."/>
            <person name="Young S.K."/>
            <person name="Zeng Q."/>
            <person name="Gargeya S."/>
            <person name="Abouelleil A."/>
            <person name="Alvarado L."/>
            <person name="Chapman S.B."/>
            <person name="Gainer-Dewar J."/>
            <person name="Goldberg J."/>
            <person name="Griggs A."/>
            <person name="Gujja S."/>
            <person name="Hansen M."/>
            <person name="Howarth C."/>
            <person name="Imamovic A."/>
            <person name="Larimer J."/>
            <person name="Martinez D."/>
            <person name="Murphy C."/>
            <person name="Pearson M.D."/>
            <person name="Persinoti G."/>
            <person name="Poon T."/>
            <person name="Priest M."/>
            <person name="Roberts A.D."/>
            <person name="Saif S."/>
            <person name="Shea T.D."/>
            <person name="Sykes S.N."/>
            <person name="Wortman J."/>
            <person name="Nusbaum C."/>
            <person name="Birren B."/>
        </authorList>
    </citation>
    <scope>NUCLEOTIDE SEQUENCE [LARGE SCALE GENOMIC DNA]</scope>
    <source>
        <strain evidence="3 4">MR816</strain>
    </source>
</reference>
<dbReference type="AlphaFoldDB" id="A0A059J6T2"/>
<feature type="compositionally biased region" description="Low complexity" evidence="1">
    <location>
        <begin position="142"/>
        <end position="158"/>
    </location>
</feature>
<dbReference type="OMA" id="EICWIER"/>
<proteinExistence type="predicted"/>
<keyword evidence="4" id="KW-1185">Reference proteome</keyword>
<dbReference type="Proteomes" id="UP000024533">
    <property type="component" value="Unassembled WGS sequence"/>
</dbReference>
<evidence type="ECO:0000256" key="1">
    <source>
        <dbReference type="SAM" id="MobiDB-lite"/>
    </source>
</evidence>
<comment type="caution">
    <text evidence="3">The sequence shown here is derived from an EMBL/GenBank/DDBJ whole genome shotgun (WGS) entry which is preliminary data.</text>
</comment>
<feature type="compositionally biased region" description="Polar residues" evidence="1">
    <location>
        <begin position="681"/>
        <end position="712"/>
    </location>
</feature>
<protein>
    <recommendedName>
        <fullName evidence="2">DUF3074 domain-containing protein</fullName>
    </recommendedName>
</protein>
<feature type="compositionally biased region" description="Polar residues" evidence="1">
    <location>
        <begin position="71"/>
        <end position="89"/>
    </location>
</feature>
<feature type="domain" description="DUF3074" evidence="2">
    <location>
        <begin position="379"/>
        <end position="475"/>
    </location>
</feature>
<dbReference type="InterPro" id="IPR024500">
    <property type="entry name" value="DUF3074"/>
</dbReference>
<dbReference type="PANTHER" id="PTHR40370:SF1">
    <property type="entry name" value="DUF3074 DOMAIN-CONTAINING PROTEIN"/>
    <property type="match status" value="1"/>
</dbReference>
<dbReference type="HOGENOM" id="CLU_362880_0_0_1"/>
<organism evidence="3 4">
    <name type="scientific">Trichophyton interdigitale (strain MR816)</name>
    <dbReference type="NCBI Taxonomy" id="1215338"/>
    <lineage>
        <taxon>Eukaryota</taxon>
        <taxon>Fungi</taxon>
        <taxon>Dikarya</taxon>
        <taxon>Ascomycota</taxon>
        <taxon>Pezizomycotina</taxon>
        <taxon>Eurotiomycetes</taxon>
        <taxon>Eurotiomycetidae</taxon>
        <taxon>Onygenales</taxon>
        <taxon>Arthrodermataceae</taxon>
        <taxon>Trichophyton</taxon>
    </lineage>
</organism>
<name>A0A059J6T2_TRIIM</name>
<sequence>MSKTVQYGTFPPPPPGSGEEGDSNIPEQGGVANTSQPSNSSAAQPQPRGDGEATEHTPGSQTGIPNPAQAGPSTEATEPSTELASQADVTSPAPAESSTEAMGRPSEPLDPTGITNPTQAETSLAATERPVEPVRQAEVTNPAPAESSTATESVSEPVAQTGTANPAQTEPSAGPHQLTEARVTQTEHSVAGGRSQMASAPRFMASGGIVSPTDCSSRQSGPEELRGRARHRGEQPRRFHTPEVGPGLALTGTHGEFAQLNPGDEPRSHRGILPNYLHPRPITAAQLPPCAAFRTLYNVTSPEFNAFLQKVLDDAFQAVCQRGPSTRRGERYPRPRRSPGCKAKCYFAHHRIIRDLDPGWLNELRDHRDDIPRDAEEDWFGRKSEHKDKRSHGNATFEDMRQYWKNGHTKYLPEYVPGIQVTKVHTYDCEDVQLINWRDVTAEICWIERHSGLCSSSKRIFPVMVLTAARAFNPEHLARPGDQLPTYEETADPRRPRQTYADVTPEGSPGHPANGNNASTEPSGSGISQPVSAETGSSGSFRTAAAEAGSSRNVLPKPNAEPSMSAPNIPGKAGRAESSVGATYPLRPASADAGDSSDVQPASTEAGSSRGFENTPTTTGNSRGVNSLQTTSAEAVSSRDTQSSSAETGGSRGFQSTPATAGSSRDINTLQTTPDEAGSSRDIQSASNEAGNPENTDQSAQQRTPEEGSNPQVEPDPQHPSRGVPSGWLDSLFVVHLPLVHTCFGNQRRIHRIRRTIYPSYVSVGMVRQLPRLQTQRHGRFEWWFTVSARPQSRFLFPRWLKNLYIGMPHLIKDEPGEFMRMLTWRRYNPDIPRGRSLIRW</sequence>
<feature type="compositionally biased region" description="Basic and acidic residues" evidence="1">
    <location>
        <begin position="221"/>
        <end position="241"/>
    </location>
</feature>
<evidence type="ECO:0000313" key="3">
    <source>
        <dbReference type="EMBL" id="KDB23555.1"/>
    </source>
</evidence>
<dbReference type="STRING" id="1215338.A0A059J6T2"/>
<feature type="compositionally biased region" description="Polar residues" evidence="1">
    <location>
        <begin position="113"/>
        <end position="125"/>
    </location>
</feature>
<feature type="compositionally biased region" description="Polar residues" evidence="1">
    <location>
        <begin position="514"/>
        <end position="541"/>
    </location>
</feature>
<feature type="region of interest" description="Disordered" evidence="1">
    <location>
        <begin position="1"/>
        <end position="249"/>
    </location>
</feature>
<evidence type="ECO:0000313" key="4">
    <source>
        <dbReference type="Proteomes" id="UP000024533"/>
    </source>
</evidence>
<feature type="compositionally biased region" description="Low complexity" evidence="1">
    <location>
        <begin position="32"/>
        <end position="47"/>
    </location>
</feature>
<feature type="compositionally biased region" description="Polar residues" evidence="1">
    <location>
        <begin position="160"/>
        <end position="171"/>
    </location>
</feature>
<accession>A0A059J6T2</accession>
<gene>
    <name evidence="3" type="ORF">H109_04558</name>
</gene>
<feature type="compositionally biased region" description="Polar residues" evidence="1">
    <location>
        <begin position="597"/>
        <end position="674"/>
    </location>
</feature>
<feature type="region of interest" description="Disordered" evidence="1">
    <location>
        <begin position="477"/>
        <end position="724"/>
    </location>
</feature>
<dbReference type="EMBL" id="AOKY01000300">
    <property type="protein sequence ID" value="KDB23555.1"/>
    <property type="molecule type" value="Genomic_DNA"/>
</dbReference>
<dbReference type="OrthoDB" id="4173803at2759"/>
<dbReference type="PANTHER" id="PTHR40370">
    <property type="entry name" value="EXPRESSED PROTEIN"/>
    <property type="match status" value="1"/>
</dbReference>
<evidence type="ECO:0000259" key="2">
    <source>
        <dbReference type="Pfam" id="PF11274"/>
    </source>
</evidence>